<feature type="region of interest" description="Disordered" evidence="6">
    <location>
        <begin position="1"/>
        <end position="26"/>
    </location>
</feature>
<keyword evidence="4" id="KW-0804">Transcription</keyword>
<dbReference type="EMBL" id="JAXUIC010000003">
    <property type="protein sequence ID" value="KAK4597072.1"/>
    <property type="molecule type" value="Genomic_DNA"/>
</dbReference>
<sequence>MCEKERDMAEECIESSVATSSSTPTNWWDIPGASSLPAWNNNPNSWHHQNPNSNSSCEEDVSISTSFTNASNHSGLTVESSRRLAEPASSNDLIGEHASDNNLWSHVLLSVGSNGELQNNQDVEENFVDALSSKSMSTGMFEPACDYLKKLDNSWEFTNSTSFNNFEKHINGFNDSVLDHERLNKLSNLVSTWSIAPPDPDVNRQFDPQTCNISLNSSMDHYSQPDLCHMKHAFADSTSCDLGTTRNSSLFPCYSHDMKVENERRETEAPVALLRRSFNNNGAGYQIGVNSSLMGDNPRSYFYGMPNSSSCRSIKSFADVISFSTRMGKPLMDIHAPNNCFKSLNTSDYKKQGLQTSMLRNSSCSTMQTRNNGKGQGISNEGKRKRSEDGSESALKKPKHESPTASSVKVQAPKVKIGDRITALQQIVSPFGKTDTASVLFEAIQYIKFLQEQVQLLSNPYMKTNSNKDPWGGLDRKDKGDTKLDLRSRGLCLVPTSCTPQIYRENTGSDYWSTPTYRGCLYR</sequence>
<feature type="compositionally biased region" description="Polar residues" evidence="6">
    <location>
        <begin position="16"/>
        <end position="26"/>
    </location>
</feature>
<reference evidence="8 9" key="1">
    <citation type="journal article" date="2023" name="G3 (Bethesda)">
        <title>A haplotype-resolved chromosome-scale genome for Quercus rubra L. provides insights into the genetics of adaptive traits for red oak species.</title>
        <authorList>
            <person name="Kapoor B."/>
            <person name="Jenkins J."/>
            <person name="Schmutz J."/>
            <person name="Zhebentyayeva T."/>
            <person name="Kuelheim C."/>
            <person name="Coggeshall M."/>
            <person name="Heim C."/>
            <person name="Lasky J.R."/>
            <person name="Leites L."/>
            <person name="Islam-Faridi N."/>
            <person name="Romero-Severson J."/>
            <person name="DeLeo V.L."/>
            <person name="Lucas S.M."/>
            <person name="Lazic D."/>
            <person name="Gailing O."/>
            <person name="Carlson J."/>
            <person name="Staton M."/>
        </authorList>
    </citation>
    <scope>NUCLEOTIDE SEQUENCE [LARGE SCALE GENOMIC DNA]</scope>
    <source>
        <strain evidence="8">Pseudo-F2</strain>
    </source>
</reference>
<evidence type="ECO:0000256" key="4">
    <source>
        <dbReference type="ARBA" id="ARBA00023163"/>
    </source>
</evidence>
<protein>
    <recommendedName>
        <fullName evidence="7">BHLH domain-containing protein</fullName>
    </recommendedName>
</protein>
<gene>
    <name evidence="8" type="ORF">RGQ29_014897</name>
</gene>
<dbReference type="GO" id="GO:0046983">
    <property type="term" value="F:protein dimerization activity"/>
    <property type="evidence" value="ECO:0007669"/>
    <property type="project" value="InterPro"/>
</dbReference>
<evidence type="ECO:0000259" key="7">
    <source>
        <dbReference type="PROSITE" id="PS50888"/>
    </source>
</evidence>
<dbReference type="GO" id="GO:0000978">
    <property type="term" value="F:RNA polymerase II cis-regulatory region sequence-specific DNA binding"/>
    <property type="evidence" value="ECO:0007669"/>
    <property type="project" value="TreeGrafter"/>
</dbReference>
<evidence type="ECO:0000256" key="1">
    <source>
        <dbReference type="ARBA" id="ARBA00004123"/>
    </source>
</evidence>
<dbReference type="GO" id="GO:0005634">
    <property type="term" value="C:nucleus"/>
    <property type="evidence" value="ECO:0007669"/>
    <property type="project" value="UniProtKB-SubCell"/>
</dbReference>
<feature type="region of interest" description="Disordered" evidence="6">
    <location>
        <begin position="359"/>
        <end position="411"/>
    </location>
</feature>
<comment type="caution">
    <text evidence="8">The sequence shown here is derived from an EMBL/GenBank/DDBJ whole genome shotgun (WGS) entry which is preliminary data.</text>
</comment>
<dbReference type="AlphaFoldDB" id="A0AAN7J3L4"/>
<comment type="subcellular location">
    <subcellularLocation>
        <location evidence="1">Nucleus</location>
    </subcellularLocation>
</comment>
<dbReference type="Gene3D" id="4.10.280.10">
    <property type="entry name" value="Helix-loop-helix DNA-binding domain"/>
    <property type="match status" value="1"/>
</dbReference>
<dbReference type="CDD" id="cd11393">
    <property type="entry name" value="bHLH_AtbHLH_like"/>
    <property type="match status" value="1"/>
</dbReference>
<dbReference type="PANTHER" id="PTHR16223">
    <property type="entry name" value="TRANSCRIPTION FACTOR BHLH83-RELATED"/>
    <property type="match status" value="1"/>
</dbReference>
<evidence type="ECO:0000313" key="8">
    <source>
        <dbReference type="EMBL" id="KAK4597072.1"/>
    </source>
</evidence>
<proteinExistence type="predicted"/>
<dbReference type="Proteomes" id="UP001324115">
    <property type="component" value="Unassembled WGS sequence"/>
</dbReference>
<accession>A0AAN7J3L4</accession>
<keyword evidence="5" id="KW-0539">Nucleus</keyword>
<keyword evidence="2" id="KW-0805">Transcription regulation</keyword>
<name>A0AAN7J3L4_QUERU</name>
<feature type="compositionally biased region" description="Polar residues" evidence="6">
    <location>
        <begin position="359"/>
        <end position="379"/>
    </location>
</feature>
<feature type="domain" description="BHLH" evidence="7">
    <location>
        <begin position="401"/>
        <end position="450"/>
    </location>
</feature>
<evidence type="ECO:0000256" key="6">
    <source>
        <dbReference type="SAM" id="MobiDB-lite"/>
    </source>
</evidence>
<dbReference type="InterPro" id="IPR011598">
    <property type="entry name" value="bHLH_dom"/>
</dbReference>
<dbReference type="InterPro" id="IPR045843">
    <property type="entry name" value="IND-like"/>
</dbReference>
<evidence type="ECO:0000256" key="3">
    <source>
        <dbReference type="ARBA" id="ARBA00023125"/>
    </source>
</evidence>
<feature type="region of interest" description="Disordered" evidence="6">
    <location>
        <begin position="40"/>
        <end position="61"/>
    </location>
</feature>
<dbReference type="InterPro" id="IPR036638">
    <property type="entry name" value="HLH_DNA-bd_sf"/>
</dbReference>
<evidence type="ECO:0000256" key="5">
    <source>
        <dbReference type="ARBA" id="ARBA00023242"/>
    </source>
</evidence>
<dbReference type="GO" id="GO:0000981">
    <property type="term" value="F:DNA-binding transcription factor activity, RNA polymerase II-specific"/>
    <property type="evidence" value="ECO:0007669"/>
    <property type="project" value="TreeGrafter"/>
</dbReference>
<organism evidence="8 9">
    <name type="scientific">Quercus rubra</name>
    <name type="common">Northern red oak</name>
    <name type="synonym">Quercus borealis</name>
    <dbReference type="NCBI Taxonomy" id="3512"/>
    <lineage>
        <taxon>Eukaryota</taxon>
        <taxon>Viridiplantae</taxon>
        <taxon>Streptophyta</taxon>
        <taxon>Embryophyta</taxon>
        <taxon>Tracheophyta</taxon>
        <taxon>Spermatophyta</taxon>
        <taxon>Magnoliopsida</taxon>
        <taxon>eudicotyledons</taxon>
        <taxon>Gunneridae</taxon>
        <taxon>Pentapetalae</taxon>
        <taxon>rosids</taxon>
        <taxon>fabids</taxon>
        <taxon>Fagales</taxon>
        <taxon>Fagaceae</taxon>
        <taxon>Quercus</taxon>
    </lineage>
</organism>
<evidence type="ECO:0000256" key="2">
    <source>
        <dbReference type="ARBA" id="ARBA00023015"/>
    </source>
</evidence>
<dbReference type="PROSITE" id="PS50888">
    <property type="entry name" value="BHLH"/>
    <property type="match status" value="1"/>
</dbReference>
<dbReference type="SUPFAM" id="SSF47459">
    <property type="entry name" value="HLH, helix-loop-helix DNA-binding domain"/>
    <property type="match status" value="1"/>
</dbReference>
<keyword evidence="9" id="KW-1185">Reference proteome</keyword>
<evidence type="ECO:0000313" key="9">
    <source>
        <dbReference type="Proteomes" id="UP001324115"/>
    </source>
</evidence>
<keyword evidence="3" id="KW-0238">DNA-binding</keyword>
<dbReference type="PANTHER" id="PTHR16223:SF383">
    <property type="entry name" value="TRANSCRIPTION FACTOR BHLH111"/>
    <property type="match status" value="1"/>
</dbReference>
<dbReference type="InterPro" id="IPR045239">
    <property type="entry name" value="bHLH95_bHLH"/>
</dbReference>